<protein>
    <submittedName>
        <fullName evidence="1">Uncharacterized protein</fullName>
    </submittedName>
</protein>
<dbReference type="EMBL" id="JAQOWY010000084">
    <property type="protein sequence ID" value="KAK1852031.1"/>
    <property type="molecule type" value="Genomic_DNA"/>
</dbReference>
<comment type="caution">
    <text evidence="1">The sequence shown here is derived from an EMBL/GenBank/DDBJ whole genome shotgun (WGS) entry which is preliminary data.</text>
</comment>
<reference evidence="1" key="1">
    <citation type="submission" date="2023-01" db="EMBL/GenBank/DDBJ databases">
        <title>Colletotrichum chrysophilum M932 genome sequence.</title>
        <authorList>
            <person name="Baroncelli R."/>
        </authorList>
    </citation>
    <scope>NUCLEOTIDE SEQUENCE</scope>
    <source>
        <strain evidence="1">M932</strain>
    </source>
</reference>
<keyword evidence="2" id="KW-1185">Reference proteome</keyword>
<proteinExistence type="predicted"/>
<evidence type="ECO:0000313" key="1">
    <source>
        <dbReference type="EMBL" id="KAK1852031.1"/>
    </source>
</evidence>
<name>A0AAD9EPJ6_9PEZI</name>
<organism evidence="1 2">
    <name type="scientific">Colletotrichum chrysophilum</name>
    <dbReference type="NCBI Taxonomy" id="1836956"/>
    <lineage>
        <taxon>Eukaryota</taxon>
        <taxon>Fungi</taxon>
        <taxon>Dikarya</taxon>
        <taxon>Ascomycota</taxon>
        <taxon>Pezizomycotina</taxon>
        <taxon>Sordariomycetes</taxon>
        <taxon>Hypocreomycetidae</taxon>
        <taxon>Glomerellales</taxon>
        <taxon>Glomerellaceae</taxon>
        <taxon>Colletotrichum</taxon>
        <taxon>Colletotrichum gloeosporioides species complex</taxon>
    </lineage>
</organism>
<gene>
    <name evidence="1" type="ORF">CCHR01_05367</name>
</gene>
<sequence>MSSIVFTPSGLVTSRLLFRYYRDAVNSPNVERVDAAVKRYEESSDKMYSMMWIEFKRKSGSVAQVEDQALDAAKRVFQQEALERVFIMTTIGVAFRTWEVVWDELGVQLVPLDGRSAAGTNLKAQYIDAFHPDATTLFSQVQQMKDPYNMPVYRAKTTIPSQPLPPMEIGATQQNMGYSSYGEPQAGPSNVGGTGSTHQWIGVKARVNHTQKMTVIIQSSALRGVPPFQDARLSDLKPASR</sequence>
<dbReference type="AlphaFoldDB" id="A0AAD9EPJ6"/>
<dbReference type="Proteomes" id="UP001243330">
    <property type="component" value="Unassembled WGS sequence"/>
</dbReference>
<accession>A0AAD9EPJ6</accession>
<evidence type="ECO:0000313" key="2">
    <source>
        <dbReference type="Proteomes" id="UP001243330"/>
    </source>
</evidence>